<feature type="domain" description="Peptidase S9 prolyl oligopeptidase catalytic" evidence="2">
    <location>
        <begin position="740"/>
        <end position="910"/>
    </location>
</feature>
<reference evidence="3 4" key="1">
    <citation type="submission" date="2023-08" db="EMBL/GenBank/DDBJ databases">
        <title>Draft genome sequence of Algoriphagus confluentis.</title>
        <authorList>
            <person name="Takatani N."/>
            <person name="Hosokawa M."/>
            <person name="Sawabe T."/>
        </authorList>
    </citation>
    <scope>NUCLEOTIDE SEQUENCE [LARGE SCALE GENOMIC DNA]</scope>
    <source>
        <strain evidence="3 4">NBRC 111222</strain>
    </source>
</reference>
<dbReference type="RefSeq" id="WP_338224222.1">
    <property type="nucleotide sequence ID" value="NZ_BTPD01000006.1"/>
</dbReference>
<dbReference type="Pfam" id="PF00326">
    <property type="entry name" value="Peptidase_S9"/>
    <property type="match status" value="1"/>
</dbReference>
<dbReference type="PANTHER" id="PTHR42776:SF27">
    <property type="entry name" value="DIPEPTIDYL PEPTIDASE FAMILY MEMBER 6"/>
    <property type="match status" value="1"/>
</dbReference>
<accession>A0ABQ6PQE0</accession>
<dbReference type="Proteomes" id="UP001338309">
    <property type="component" value="Unassembled WGS sequence"/>
</dbReference>
<dbReference type="InterPro" id="IPR001375">
    <property type="entry name" value="Peptidase_S9_cat"/>
</dbReference>
<dbReference type="EMBL" id="BTPD01000006">
    <property type="protein sequence ID" value="GMQ29500.1"/>
    <property type="molecule type" value="Genomic_DNA"/>
</dbReference>
<evidence type="ECO:0000256" key="1">
    <source>
        <dbReference type="ARBA" id="ARBA00022801"/>
    </source>
</evidence>
<comment type="caution">
    <text evidence="3">The sequence shown here is derived from an EMBL/GenBank/DDBJ whole genome shotgun (WGS) entry which is preliminary data.</text>
</comment>
<keyword evidence="4" id="KW-1185">Reference proteome</keyword>
<keyword evidence="1" id="KW-0378">Hydrolase</keyword>
<dbReference type="Gene3D" id="3.40.50.1820">
    <property type="entry name" value="alpha/beta hydrolase"/>
    <property type="match status" value="1"/>
</dbReference>
<sequence length="936" mass="106133">MFTKQNLSIFLIFFLLWQNGFAQQKRSLNHSDYDGWESLSSEKITKNGKFAGYQISPQDGDGRLEIFSTSSPGKKTVVYRSSGFSFTPDDAFAVGKILPQKDSVKLLKLQKKKGDDLPKDSLFLMNLASGQIEKLARVKSFAIPSEKGSWIAIQFEKEEDKKKEEADSTAKEEKPKKTDGTKLLVRTLDGRESWEFDRVKAFGFAPNGDFLQYTLAEEEKEDNAAVYLLDLATGQSRLIHEKMTTYSNLVFSPQSSYLSFIATDDSLKAKKPLHTLYVYDVKKKDLGIQLEKSGVKFPNGRISPDGSVRFSEDESRLFFGVADEYKAYAYESDTTILDEERVSLDIWGWQDEEIQPMQLKNKANEQKKTYMAVLDLNRLEVTQLATHEVDNVILENKINKDFALAWTDSPYRRSYSWDIQIGRDLYWVDFKTGNQTLIEKNASGFPRVSPAGKYVYWYDGRDSAWVAFDMASKAKINLTTAIPVPFYEELHDSPSLPGSYGSEGWIEGDAAILINDRYDIWKIDPINPSAAVNLTQGQGRSSLITFRREALKSDEQFIDPKETLILSAFHEKTKENGFFSTTYEGKSAPKPLLMSSHRYYGLTKAKESTQVLVRRSSYQDNPDVYLTDLSFKNLNKVSNLNPQQAGVKWGSVELVDYLANDGTPLQGLLFKPEGFDRSKKYPMMVYFYERNSDGLHNYRAPAPSRSTINIPFFVSNDYLVFVPDIKYELGLPGPSAFNCIIPGVQTVIAKGGVDTDNMAIQGQSWGGYQVAYLITQTNMFKAAGAGAPVVNMTSAYGGIRWGTGMSRMFQYEQTQSRIGGTLWEKPMYYLENSPLFMMDRVQTPVLIMHNDEDGAVPWYQGIEMFMAMKRLNKPAWLLQYNGEDHNLTQRKNAKDLSIRLSQFFDHYLKGAPAPLWMTEGLPAVEKGRTLKYELAD</sequence>
<dbReference type="PANTHER" id="PTHR42776">
    <property type="entry name" value="SERINE PEPTIDASE S9 FAMILY MEMBER"/>
    <property type="match status" value="1"/>
</dbReference>
<dbReference type="InterPro" id="IPR011042">
    <property type="entry name" value="6-blade_b-propeller_TolB-like"/>
</dbReference>
<organism evidence="3 4">
    <name type="scientific">Algoriphagus confluentis</name>
    <dbReference type="NCBI Taxonomy" id="1697556"/>
    <lineage>
        <taxon>Bacteria</taxon>
        <taxon>Pseudomonadati</taxon>
        <taxon>Bacteroidota</taxon>
        <taxon>Cytophagia</taxon>
        <taxon>Cytophagales</taxon>
        <taxon>Cyclobacteriaceae</taxon>
        <taxon>Algoriphagus</taxon>
    </lineage>
</organism>
<evidence type="ECO:0000313" key="3">
    <source>
        <dbReference type="EMBL" id="GMQ29500.1"/>
    </source>
</evidence>
<evidence type="ECO:0000259" key="2">
    <source>
        <dbReference type="Pfam" id="PF00326"/>
    </source>
</evidence>
<gene>
    <name evidence="3" type="ORF">Aconfl_21430</name>
</gene>
<dbReference type="SUPFAM" id="SSF82171">
    <property type="entry name" value="DPP6 N-terminal domain-like"/>
    <property type="match status" value="1"/>
</dbReference>
<dbReference type="InterPro" id="IPR029058">
    <property type="entry name" value="AB_hydrolase_fold"/>
</dbReference>
<evidence type="ECO:0000313" key="4">
    <source>
        <dbReference type="Proteomes" id="UP001338309"/>
    </source>
</evidence>
<protein>
    <submittedName>
        <fullName evidence="3">Prolyl oligopeptidase family serine peptidase</fullName>
    </submittedName>
</protein>
<dbReference type="SUPFAM" id="SSF53474">
    <property type="entry name" value="alpha/beta-Hydrolases"/>
    <property type="match status" value="1"/>
</dbReference>
<dbReference type="Gene3D" id="2.120.10.30">
    <property type="entry name" value="TolB, C-terminal domain"/>
    <property type="match status" value="1"/>
</dbReference>
<proteinExistence type="predicted"/>
<name>A0ABQ6PQE0_9BACT</name>